<proteinExistence type="predicted"/>
<dbReference type="AlphaFoldDB" id="A0AAN7QBW9"/>
<dbReference type="EMBL" id="JARPUR010000001">
    <property type="protein sequence ID" value="KAK4887450.1"/>
    <property type="molecule type" value="Genomic_DNA"/>
</dbReference>
<evidence type="ECO:0000313" key="1">
    <source>
        <dbReference type="EMBL" id="KAK4887450.1"/>
    </source>
</evidence>
<organism evidence="1 2">
    <name type="scientific">Aquatica leii</name>
    <dbReference type="NCBI Taxonomy" id="1421715"/>
    <lineage>
        <taxon>Eukaryota</taxon>
        <taxon>Metazoa</taxon>
        <taxon>Ecdysozoa</taxon>
        <taxon>Arthropoda</taxon>
        <taxon>Hexapoda</taxon>
        <taxon>Insecta</taxon>
        <taxon>Pterygota</taxon>
        <taxon>Neoptera</taxon>
        <taxon>Endopterygota</taxon>
        <taxon>Coleoptera</taxon>
        <taxon>Polyphaga</taxon>
        <taxon>Elateriformia</taxon>
        <taxon>Elateroidea</taxon>
        <taxon>Lampyridae</taxon>
        <taxon>Luciolinae</taxon>
        <taxon>Aquatica</taxon>
    </lineage>
</organism>
<accession>A0AAN7QBW9</accession>
<name>A0AAN7QBW9_9COLE</name>
<reference evidence="2" key="1">
    <citation type="submission" date="2023-01" db="EMBL/GenBank/DDBJ databases">
        <title>Key to firefly adult light organ development and bioluminescence: homeobox transcription factors regulate luciferase expression and transportation to peroxisome.</title>
        <authorList>
            <person name="Fu X."/>
        </authorList>
    </citation>
    <scope>NUCLEOTIDE SEQUENCE [LARGE SCALE GENOMIC DNA]</scope>
</reference>
<dbReference type="Proteomes" id="UP001353858">
    <property type="component" value="Unassembled WGS sequence"/>
</dbReference>
<comment type="caution">
    <text evidence="1">The sequence shown here is derived from an EMBL/GenBank/DDBJ whole genome shotgun (WGS) entry which is preliminary data.</text>
</comment>
<sequence length="68" mass="7883">MEASAILHLYSCGVFKDEELASVYENLCERIVIHRDQLSREDEDVFLNLIEKLMAVKLGRSTVTRRDL</sequence>
<evidence type="ECO:0000313" key="2">
    <source>
        <dbReference type="Proteomes" id="UP001353858"/>
    </source>
</evidence>
<gene>
    <name evidence="1" type="ORF">RN001_003721</name>
</gene>
<keyword evidence="2" id="KW-1185">Reference proteome</keyword>
<protein>
    <submittedName>
        <fullName evidence="1">Uncharacterized protein</fullName>
    </submittedName>
</protein>